<evidence type="ECO:0000256" key="9">
    <source>
        <dbReference type="SAM" id="Phobius"/>
    </source>
</evidence>
<dbReference type="GO" id="GO:0016020">
    <property type="term" value="C:membrane"/>
    <property type="evidence" value="ECO:0007669"/>
    <property type="project" value="UniProtKB-SubCell"/>
</dbReference>
<dbReference type="NCBIfam" id="TIGR00728">
    <property type="entry name" value="OPT_sfam"/>
    <property type="match status" value="1"/>
</dbReference>
<name>A0AA40EFZ6_9PEZI</name>
<evidence type="ECO:0000256" key="6">
    <source>
        <dbReference type="ARBA" id="ARBA00022927"/>
    </source>
</evidence>
<evidence type="ECO:0000256" key="3">
    <source>
        <dbReference type="ARBA" id="ARBA00022448"/>
    </source>
</evidence>
<reference evidence="10" key="1">
    <citation type="submission" date="2023-06" db="EMBL/GenBank/DDBJ databases">
        <title>Genome-scale phylogeny and comparative genomics of the fungal order Sordariales.</title>
        <authorList>
            <consortium name="Lawrence Berkeley National Laboratory"/>
            <person name="Hensen N."/>
            <person name="Bonometti L."/>
            <person name="Westerberg I."/>
            <person name="Brannstrom I.O."/>
            <person name="Guillou S."/>
            <person name="Cros-Aarteil S."/>
            <person name="Calhoun S."/>
            <person name="Haridas S."/>
            <person name="Kuo A."/>
            <person name="Mondo S."/>
            <person name="Pangilinan J."/>
            <person name="Riley R."/>
            <person name="LaButti K."/>
            <person name="Andreopoulos B."/>
            <person name="Lipzen A."/>
            <person name="Chen C."/>
            <person name="Yanf M."/>
            <person name="Daum C."/>
            <person name="Ng V."/>
            <person name="Clum A."/>
            <person name="Steindorff A."/>
            <person name="Ohm R."/>
            <person name="Martin F."/>
            <person name="Silar P."/>
            <person name="Natvig D."/>
            <person name="Lalanne C."/>
            <person name="Gautier V."/>
            <person name="Ament-velasquez S.L."/>
            <person name="Kruys A."/>
            <person name="Hutchinson M.I."/>
            <person name="Powell A.J."/>
            <person name="Barry K."/>
            <person name="Miller A.N."/>
            <person name="Grigoriev I.V."/>
            <person name="Debuchy R."/>
            <person name="Gladieux P."/>
            <person name="Thoren M.H."/>
            <person name="Johannesson H."/>
        </authorList>
    </citation>
    <scope>NUCLEOTIDE SEQUENCE</scope>
    <source>
        <strain evidence="10">SMH3187-1</strain>
    </source>
</reference>
<evidence type="ECO:0000256" key="8">
    <source>
        <dbReference type="ARBA" id="ARBA00023136"/>
    </source>
</evidence>
<feature type="transmembrane region" description="Helical" evidence="9">
    <location>
        <begin position="449"/>
        <end position="472"/>
    </location>
</feature>
<feature type="transmembrane region" description="Helical" evidence="9">
    <location>
        <begin position="75"/>
        <end position="94"/>
    </location>
</feature>
<keyword evidence="7 9" id="KW-1133">Transmembrane helix</keyword>
<feature type="transmembrane region" description="Helical" evidence="9">
    <location>
        <begin position="422"/>
        <end position="443"/>
    </location>
</feature>
<dbReference type="PANTHER" id="PTHR22601">
    <property type="entry name" value="ISP4 LIKE PROTEIN"/>
    <property type="match status" value="1"/>
</dbReference>
<sequence>MVDITTDDDSTKVPVVRFDEDVEQENSPYPEVRAAVRNYDEDLPCNTVRAWAIGMSLIFLGASMNTVFSLRSPSISLGPLIAQVIAWPIGHGWARVMPTKQFSTFGLRWSLNPGPFNIKEHAIIVVMASVSFSVAYATDIILAQLVFYKQDFGLVFQLLLTISTQSLGYGIAGMMRRFLVYPAAMIWPGNLVGVTLMNAMYEKNEMKDVKVFGGSMPRYRWFAIVTLVSGIYYFIPGFLAQFLSSFAFVTWFAPKSPVINQLFGMTTGLSLIPITFDWTQISGYIGSPLVPPWHAIANTMIGVVLFFIVSASAVHYNGGWYAQFLPMSDSSTYDNTGAHYNVSRILTPEFTLDEEAYKSYSPLFLSTTFAMSYGLSFAAISSLIVYTWLHHGKTIWRQYKSSTTEKPDIHMKMMRKYKEAPTWWYMSLFIIMLGLGFLAILFWPTNLTWWAFLLAVFISFSFSLPIGIIQAVTNTQIGLNVLTEFIYGYIQPGRPLALMIFKTFGYITMSQALTFVSDLKFGHYMKIPPRTMFMAQVVATTFSCFIQILTLNYALKNIPGVCEPMQPEHFTCPGGRVFFSASVIWGLIGPARMFSPGQIYSSLFYFFIFGALVPVVIYLYTRRWPKSPARFLIAPVIFGGAGAIPPATPLNYLSWGIVGYIFQYRIKKNHFAWWSRLNFLTSSGLDLGLGLATLIIFFAFTLNEINPPKWWGNDVVTGTMDTDGTAVQVVLPKGQTFGPPKW</sequence>
<feature type="transmembrane region" description="Helical" evidence="9">
    <location>
        <begin position="258"/>
        <end position="276"/>
    </location>
</feature>
<evidence type="ECO:0000256" key="4">
    <source>
        <dbReference type="ARBA" id="ARBA00022692"/>
    </source>
</evidence>
<protein>
    <submittedName>
        <fullName evidence="10">OPT oligopeptide transporter protein-domain-containing protein</fullName>
    </submittedName>
</protein>
<dbReference type="GO" id="GO:0035673">
    <property type="term" value="F:oligopeptide transmembrane transporter activity"/>
    <property type="evidence" value="ECO:0007669"/>
    <property type="project" value="InterPro"/>
</dbReference>
<gene>
    <name evidence="10" type="ORF">B0T18DRAFT_333834</name>
</gene>
<proteinExistence type="inferred from homology"/>
<feature type="transmembrane region" description="Helical" evidence="9">
    <location>
        <begin position="154"/>
        <end position="172"/>
    </location>
</feature>
<comment type="subcellular location">
    <subcellularLocation>
        <location evidence="1">Membrane</location>
        <topology evidence="1">Multi-pass membrane protein</topology>
    </subcellularLocation>
</comment>
<keyword evidence="6" id="KW-0653">Protein transport</keyword>
<dbReference type="InterPro" id="IPR004648">
    <property type="entry name" value="Oligpept_transpt"/>
</dbReference>
<feature type="transmembrane region" description="Helical" evidence="9">
    <location>
        <begin position="363"/>
        <end position="389"/>
    </location>
</feature>
<keyword evidence="5" id="KW-0571">Peptide transport</keyword>
<feature type="transmembrane region" description="Helical" evidence="9">
    <location>
        <begin position="678"/>
        <end position="700"/>
    </location>
</feature>
<dbReference type="GO" id="GO:0015031">
    <property type="term" value="P:protein transport"/>
    <property type="evidence" value="ECO:0007669"/>
    <property type="project" value="UniProtKB-KW"/>
</dbReference>
<evidence type="ECO:0000256" key="1">
    <source>
        <dbReference type="ARBA" id="ARBA00004141"/>
    </source>
</evidence>
<feature type="transmembrane region" description="Helical" evidence="9">
    <location>
        <begin position="48"/>
        <end position="68"/>
    </location>
</feature>
<keyword evidence="3" id="KW-0813">Transport</keyword>
<keyword evidence="11" id="KW-1185">Reference proteome</keyword>
<feature type="transmembrane region" description="Helical" evidence="9">
    <location>
        <begin position="493"/>
        <end position="513"/>
    </location>
</feature>
<feature type="transmembrane region" description="Helical" evidence="9">
    <location>
        <begin position="296"/>
        <end position="316"/>
    </location>
</feature>
<dbReference type="EMBL" id="JAUKUD010000007">
    <property type="protein sequence ID" value="KAK0738515.1"/>
    <property type="molecule type" value="Genomic_DNA"/>
</dbReference>
<comment type="caution">
    <text evidence="10">The sequence shown here is derived from an EMBL/GenBank/DDBJ whole genome shotgun (WGS) entry which is preliminary data.</text>
</comment>
<dbReference type="AlphaFoldDB" id="A0AA40EFZ6"/>
<feature type="transmembrane region" description="Helical" evidence="9">
    <location>
        <begin position="533"/>
        <end position="555"/>
    </location>
</feature>
<dbReference type="NCBIfam" id="TIGR00727">
    <property type="entry name" value="ISP4_OPT"/>
    <property type="match status" value="1"/>
</dbReference>
<keyword evidence="4 9" id="KW-0812">Transmembrane</keyword>
<feature type="transmembrane region" description="Helical" evidence="9">
    <location>
        <begin position="221"/>
        <end position="252"/>
    </location>
</feature>
<feature type="transmembrane region" description="Helical" evidence="9">
    <location>
        <begin position="599"/>
        <end position="620"/>
    </location>
</feature>
<evidence type="ECO:0000313" key="10">
    <source>
        <dbReference type="EMBL" id="KAK0738515.1"/>
    </source>
</evidence>
<evidence type="ECO:0000256" key="5">
    <source>
        <dbReference type="ARBA" id="ARBA00022856"/>
    </source>
</evidence>
<accession>A0AA40EFZ6</accession>
<keyword evidence="8 9" id="KW-0472">Membrane</keyword>
<feature type="transmembrane region" description="Helical" evidence="9">
    <location>
        <begin position="178"/>
        <end position="201"/>
    </location>
</feature>
<evidence type="ECO:0000256" key="2">
    <source>
        <dbReference type="ARBA" id="ARBA00008807"/>
    </source>
</evidence>
<dbReference type="Proteomes" id="UP001172155">
    <property type="component" value="Unassembled WGS sequence"/>
</dbReference>
<evidence type="ECO:0000256" key="7">
    <source>
        <dbReference type="ARBA" id="ARBA00022989"/>
    </source>
</evidence>
<dbReference type="InterPro" id="IPR004813">
    <property type="entry name" value="OPT"/>
</dbReference>
<dbReference type="Pfam" id="PF03169">
    <property type="entry name" value="OPT"/>
    <property type="match status" value="1"/>
</dbReference>
<organism evidence="10 11">
    <name type="scientific">Schizothecium vesticola</name>
    <dbReference type="NCBI Taxonomy" id="314040"/>
    <lineage>
        <taxon>Eukaryota</taxon>
        <taxon>Fungi</taxon>
        <taxon>Dikarya</taxon>
        <taxon>Ascomycota</taxon>
        <taxon>Pezizomycotina</taxon>
        <taxon>Sordariomycetes</taxon>
        <taxon>Sordariomycetidae</taxon>
        <taxon>Sordariales</taxon>
        <taxon>Schizotheciaceae</taxon>
        <taxon>Schizothecium</taxon>
    </lineage>
</organism>
<feature type="transmembrane region" description="Helical" evidence="9">
    <location>
        <begin position="121"/>
        <end position="142"/>
    </location>
</feature>
<comment type="similarity">
    <text evidence="2">Belongs to the oligopeptide OPT transporter family.</text>
</comment>
<evidence type="ECO:0000313" key="11">
    <source>
        <dbReference type="Proteomes" id="UP001172155"/>
    </source>
</evidence>